<keyword evidence="1" id="KW-0472">Membrane</keyword>
<evidence type="ECO:0000313" key="3">
    <source>
        <dbReference type="Proteomes" id="UP000181956"/>
    </source>
</evidence>
<organism evidence="2 3">
    <name type="scientific">Microterricola viridarii</name>
    <dbReference type="NCBI Taxonomy" id="412690"/>
    <lineage>
        <taxon>Bacteria</taxon>
        <taxon>Bacillati</taxon>
        <taxon>Actinomycetota</taxon>
        <taxon>Actinomycetes</taxon>
        <taxon>Micrococcales</taxon>
        <taxon>Microbacteriaceae</taxon>
        <taxon>Microterricola</taxon>
    </lineage>
</organism>
<proteinExistence type="predicted"/>
<dbReference type="EMBL" id="LT629742">
    <property type="protein sequence ID" value="SDT32060.1"/>
    <property type="molecule type" value="Genomic_DNA"/>
</dbReference>
<dbReference type="Proteomes" id="UP000181956">
    <property type="component" value="Chromosome I"/>
</dbReference>
<gene>
    <name evidence="2" type="ORF">SAMN04489834_3427</name>
</gene>
<evidence type="ECO:0000313" key="2">
    <source>
        <dbReference type="EMBL" id="SDT32060.1"/>
    </source>
</evidence>
<keyword evidence="3" id="KW-1185">Reference proteome</keyword>
<keyword evidence="1" id="KW-0812">Transmembrane</keyword>
<name>A0A1H1ZEG5_9MICO</name>
<reference evidence="3" key="1">
    <citation type="submission" date="2016-10" db="EMBL/GenBank/DDBJ databases">
        <authorList>
            <person name="Varghese N."/>
            <person name="Submissions S."/>
        </authorList>
    </citation>
    <scope>NUCLEOTIDE SEQUENCE [LARGE SCALE GENOMIC DNA]</scope>
    <source>
        <strain evidence="3">DSM 21772</strain>
    </source>
</reference>
<feature type="transmembrane region" description="Helical" evidence="1">
    <location>
        <begin position="64"/>
        <end position="87"/>
    </location>
</feature>
<dbReference type="AlphaFoldDB" id="A0A1H1ZEG5"/>
<evidence type="ECO:0000256" key="1">
    <source>
        <dbReference type="SAM" id="Phobius"/>
    </source>
</evidence>
<accession>A0A1H1ZEG5</accession>
<feature type="transmembrane region" description="Helical" evidence="1">
    <location>
        <begin position="34"/>
        <end position="52"/>
    </location>
</feature>
<protein>
    <submittedName>
        <fullName evidence="2">Uncharacterized protein</fullName>
    </submittedName>
</protein>
<keyword evidence="1" id="KW-1133">Transmembrane helix</keyword>
<sequence length="115" mass="12929">MFGVYVGGFLFILAGTLAYTGRWKGWAFARPVLSYGIGFGCLYMGIAVVLGWTAATVLPDSMNILFIILVSISGALVLLTLISQWWLPRFLQPRWFRELRAEQHRTYGPGWGRKA</sequence>